<dbReference type="GO" id="GO:0004197">
    <property type="term" value="F:cysteine-type endopeptidase activity"/>
    <property type="evidence" value="ECO:0007669"/>
    <property type="project" value="InterPro"/>
</dbReference>
<dbReference type="PANTHER" id="PTHR48104:SF30">
    <property type="entry name" value="METACASPASE-1"/>
    <property type="match status" value="1"/>
</dbReference>
<feature type="compositionally biased region" description="Low complexity" evidence="6">
    <location>
        <begin position="60"/>
        <end position="75"/>
    </location>
</feature>
<dbReference type="Pfam" id="PF00656">
    <property type="entry name" value="Peptidase_C14"/>
    <property type="match status" value="1"/>
</dbReference>
<feature type="region of interest" description="Disordered" evidence="6">
    <location>
        <begin position="1"/>
        <end position="91"/>
    </location>
</feature>
<dbReference type="Gene3D" id="3.40.50.12660">
    <property type="match status" value="1"/>
</dbReference>
<keyword evidence="9" id="KW-1185">Reference proteome</keyword>
<evidence type="ECO:0000256" key="1">
    <source>
        <dbReference type="ARBA" id="ARBA00009005"/>
    </source>
</evidence>
<keyword evidence="5" id="KW-0865">Zymogen</keyword>
<keyword evidence="4" id="KW-0378">Hydrolase</keyword>
<dbReference type="OrthoDB" id="3223806at2759"/>
<gene>
    <name evidence="8" type="ORF">WICMUC_000856</name>
</gene>
<evidence type="ECO:0000256" key="4">
    <source>
        <dbReference type="ARBA" id="ARBA00022807"/>
    </source>
</evidence>
<dbReference type="InterPro" id="IPR011600">
    <property type="entry name" value="Pept_C14_caspase"/>
</dbReference>
<dbReference type="InterPro" id="IPR050452">
    <property type="entry name" value="Metacaspase"/>
</dbReference>
<feature type="compositionally biased region" description="Polar residues" evidence="6">
    <location>
        <begin position="1"/>
        <end position="30"/>
    </location>
</feature>
<dbReference type="SUPFAM" id="SSF52129">
    <property type="entry name" value="Caspase-like"/>
    <property type="match status" value="1"/>
</dbReference>
<reference evidence="8" key="2">
    <citation type="submission" date="2021-01" db="EMBL/GenBank/DDBJ databases">
        <authorList>
            <person name="Schikora-Tamarit M.A."/>
        </authorList>
    </citation>
    <scope>NUCLEOTIDE SEQUENCE</scope>
    <source>
        <strain evidence="8">CBS6341</strain>
    </source>
</reference>
<evidence type="ECO:0000256" key="3">
    <source>
        <dbReference type="ARBA" id="ARBA00022703"/>
    </source>
</evidence>
<dbReference type="GO" id="GO:0006508">
    <property type="term" value="P:proteolysis"/>
    <property type="evidence" value="ECO:0007669"/>
    <property type="project" value="InterPro"/>
</dbReference>
<organism evidence="8 9">
    <name type="scientific">Wickerhamomyces mucosus</name>
    <dbReference type="NCBI Taxonomy" id="1378264"/>
    <lineage>
        <taxon>Eukaryota</taxon>
        <taxon>Fungi</taxon>
        <taxon>Dikarya</taxon>
        <taxon>Ascomycota</taxon>
        <taxon>Saccharomycotina</taxon>
        <taxon>Saccharomycetes</taxon>
        <taxon>Phaffomycetales</taxon>
        <taxon>Wickerhamomycetaceae</taxon>
        <taxon>Wickerhamomyces</taxon>
    </lineage>
</organism>
<evidence type="ECO:0000256" key="5">
    <source>
        <dbReference type="ARBA" id="ARBA00023145"/>
    </source>
</evidence>
<dbReference type="EMBL" id="JAEUBF010000267">
    <property type="protein sequence ID" value="KAH3679624.1"/>
    <property type="molecule type" value="Genomic_DNA"/>
</dbReference>
<dbReference type="GO" id="GO:0005737">
    <property type="term" value="C:cytoplasm"/>
    <property type="evidence" value="ECO:0007669"/>
    <property type="project" value="TreeGrafter"/>
</dbReference>
<dbReference type="GO" id="GO:0006915">
    <property type="term" value="P:apoptotic process"/>
    <property type="evidence" value="ECO:0007669"/>
    <property type="project" value="UniProtKB-KW"/>
</dbReference>
<proteinExistence type="inferred from homology"/>
<evidence type="ECO:0000259" key="7">
    <source>
        <dbReference type="Pfam" id="PF00656"/>
    </source>
</evidence>
<accession>A0A9P8TI30</accession>
<feature type="domain" description="Peptidase C14 caspase" evidence="7">
    <location>
        <begin position="105"/>
        <end position="389"/>
    </location>
</feature>
<evidence type="ECO:0000313" key="9">
    <source>
        <dbReference type="Proteomes" id="UP000769528"/>
    </source>
</evidence>
<sequence>MFPGQQYHQSQHNYQRPSGAPSPSNYQYQRPSAPPPSQQYNQQQYRNDGYSRPNAPPPSSYQISNQNQGQQSQYQRPIGPPPTQIQSFGPSGQMNFQYSQCTGQRKALLIGINYIGTSSQLRGCINDANAMKAFLIDRFGYKEEDIVLLSDDQSQMVKVPTRANIIRACQWLVSEAKPNDSLVFHYSGHGGLEKNLTGEEESGYDSCIYPVDYQIAGSIIDDILHDLLVRPLPQGARLTAFFDSCHCGTALDLPYVYSTKGIIKEPNLLKDVGMNGLNAVMDYATGNVTGMFSSISSVVSRVSNGNYNRNQAIAKNFSPADVIMISGSKDSQTSADSTSNGLSTGAMSYSFISVLCSNNVQSYISLLNNMRNVMAGKYSQKPQLSSSHPIDVNLQFIM</sequence>
<comment type="caution">
    <text evidence="8">The sequence shown here is derived from an EMBL/GenBank/DDBJ whole genome shotgun (WGS) entry which is preliminary data.</text>
</comment>
<evidence type="ECO:0000256" key="2">
    <source>
        <dbReference type="ARBA" id="ARBA00016994"/>
    </source>
</evidence>
<dbReference type="PANTHER" id="PTHR48104">
    <property type="entry name" value="METACASPASE-4"/>
    <property type="match status" value="1"/>
</dbReference>
<evidence type="ECO:0000313" key="8">
    <source>
        <dbReference type="EMBL" id="KAH3679624.1"/>
    </source>
</evidence>
<dbReference type="Proteomes" id="UP000769528">
    <property type="component" value="Unassembled WGS sequence"/>
</dbReference>
<name>A0A9P8TI30_9ASCO</name>
<protein>
    <recommendedName>
        <fullName evidence="2">Metacaspase-1</fullName>
    </recommendedName>
</protein>
<dbReference type="AlphaFoldDB" id="A0A9P8TI30"/>
<dbReference type="InterPro" id="IPR029030">
    <property type="entry name" value="Caspase-like_dom_sf"/>
</dbReference>
<comment type="similarity">
    <text evidence="1">Belongs to the peptidase C14B family.</text>
</comment>
<reference evidence="8" key="1">
    <citation type="journal article" date="2021" name="Open Biol.">
        <title>Shared evolutionary footprints suggest mitochondrial oxidative damage underlies multiple complex I losses in fungi.</title>
        <authorList>
            <person name="Schikora-Tamarit M.A."/>
            <person name="Marcet-Houben M."/>
            <person name="Nosek J."/>
            <person name="Gabaldon T."/>
        </authorList>
    </citation>
    <scope>NUCLEOTIDE SEQUENCE</scope>
    <source>
        <strain evidence="8">CBS6341</strain>
    </source>
</reference>
<keyword evidence="4" id="KW-0645">Protease</keyword>
<keyword evidence="4" id="KW-0788">Thiol protease</keyword>
<keyword evidence="3" id="KW-0053">Apoptosis</keyword>
<evidence type="ECO:0000256" key="6">
    <source>
        <dbReference type="SAM" id="MobiDB-lite"/>
    </source>
</evidence>